<dbReference type="OrthoDB" id="10256176at2759"/>
<evidence type="ECO:0000256" key="2">
    <source>
        <dbReference type="ARBA" id="ARBA00012573"/>
    </source>
</evidence>
<evidence type="ECO:0000256" key="4">
    <source>
        <dbReference type="ARBA" id="ARBA00023239"/>
    </source>
</evidence>
<dbReference type="Pfam" id="PF01974">
    <property type="entry name" value="tRNA_int_endo"/>
    <property type="match status" value="1"/>
</dbReference>
<dbReference type="AlphaFoldDB" id="A0A183G561"/>
<dbReference type="PANTHER" id="PTHR13070:SF0">
    <property type="entry name" value="TRNA-SPLICING ENDONUCLEASE SUBUNIT SEN34"/>
    <property type="match status" value="1"/>
</dbReference>
<comment type="similarity">
    <text evidence="1">Belongs to the tRNA-intron endonuclease family.</text>
</comment>
<dbReference type="Proteomes" id="UP000050761">
    <property type="component" value="Unassembled WGS sequence"/>
</dbReference>
<dbReference type="EC" id="4.6.1.16" evidence="2"/>
<dbReference type="Gene3D" id="3.40.1350.10">
    <property type="match status" value="1"/>
</dbReference>
<protein>
    <recommendedName>
        <fullName evidence="2">tRNA-intron lyase</fullName>
        <ecNumber evidence="2">4.6.1.16</ecNumber>
    </recommendedName>
</protein>
<dbReference type="EMBL" id="UZAH01029576">
    <property type="protein sequence ID" value="VDP06802.1"/>
    <property type="molecule type" value="Genomic_DNA"/>
</dbReference>
<evidence type="ECO:0000256" key="3">
    <source>
        <dbReference type="ARBA" id="ARBA00022694"/>
    </source>
</evidence>
<evidence type="ECO:0000259" key="6">
    <source>
        <dbReference type="Pfam" id="PF01974"/>
    </source>
</evidence>
<comment type="catalytic activity">
    <reaction evidence="5">
        <text>pretRNA = a 3'-half-tRNA molecule with a 5'-OH end + a 5'-half-tRNA molecule with a 2',3'-cyclic phosphate end + an intron with a 2',3'-cyclic phosphate and a 5'-hydroxyl terminus.</text>
        <dbReference type="EC" id="4.6.1.16"/>
    </reaction>
</comment>
<name>A0A183G561_HELPZ</name>
<evidence type="ECO:0000313" key="8">
    <source>
        <dbReference type="Proteomes" id="UP000050761"/>
    </source>
</evidence>
<dbReference type="SUPFAM" id="SSF53032">
    <property type="entry name" value="tRNA-intron endonuclease catalytic domain-like"/>
    <property type="match status" value="1"/>
</dbReference>
<reference evidence="7 8" key="1">
    <citation type="submission" date="2018-11" db="EMBL/GenBank/DDBJ databases">
        <authorList>
            <consortium name="Pathogen Informatics"/>
        </authorList>
    </citation>
    <scope>NUCLEOTIDE SEQUENCE [LARGE SCALE GENOMIC DNA]</scope>
</reference>
<dbReference type="GO" id="GO:0000213">
    <property type="term" value="F:tRNA-intron lyase activity"/>
    <property type="evidence" value="ECO:0007669"/>
    <property type="project" value="UniProtKB-EC"/>
</dbReference>
<dbReference type="GO" id="GO:0000379">
    <property type="term" value="P:tRNA-type intron splice site recognition and cleavage"/>
    <property type="evidence" value="ECO:0007669"/>
    <property type="project" value="TreeGrafter"/>
</dbReference>
<dbReference type="GO" id="GO:0003676">
    <property type="term" value="F:nucleic acid binding"/>
    <property type="evidence" value="ECO:0007669"/>
    <property type="project" value="InterPro"/>
</dbReference>
<reference evidence="9" key="2">
    <citation type="submission" date="2019-09" db="UniProtKB">
        <authorList>
            <consortium name="WormBaseParasite"/>
        </authorList>
    </citation>
    <scope>IDENTIFICATION</scope>
</reference>
<dbReference type="InterPro" id="IPR006676">
    <property type="entry name" value="tRNA_splic"/>
</dbReference>
<dbReference type="NCBIfam" id="TIGR00324">
    <property type="entry name" value="endA"/>
    <property type="match status" value="1"/>
</dbReference>
<accession>A0A183G561</accession>
<dbReference type="PANTHER" id="PTHR13070">
    <property type="entry name" value="TRNA-SPLICING ENDONUCLEASE SUBUNIT SEN34-RELATED"/>
    <property type="match status" value="1"/>
</dbReference>
<dbReference type="InterPro" id="IPR011856">
    <property type="entry name" value="tRNA_endonuc-like_dom_sf"/>
</dbReference>
<dbReference type="GO" id="GO:0005634">
    <property type="term" value="C:nucleus"/>
    <property type="evidence" value="ECO:0007669"/>
    <property type="project" value="UniProtKB-ARBA"/>
</dbReference>
<gene>
    <name evidence="7" type="ORF">HPBE_LOCUS16719</name>
</gene>
<evidence type="ECO:0000313" key="9">
    <source>
        <dbReference type="WBParaSite" id="HPBE_0001672001-mRNA-1"/>
    </source>
</evidence>
<evidence type="ECO:0000313" key="7">
    <source>
        <dbReference type="EMBL" id="VDP06802.1"/>
    </source>
</evidence>
<keyword evidence="4" id="KW-0456">Lyase</keyword>
<dbReference type="WBParaSite" id="HPBE_0001672001-mRNA-1">
    <property type="protein sequence ID" value="HPBE_0001672001-mRNA-1"/>
    <property type="gene ID" value="HPBE_0001672001"/>
</dbReference>
<keyword evidence="8" id="KW-1185">Reference proteome</keyword>
<organism evidence="8 9">
    <name type="scientific">Heligmosomoides polygyrus</name>
    <name type="common">Parasitic roundworm</name>
    <dbReference type="NCBI Taxonomy" id="6339"/>
    <lineage>
        <taxon>Eukaryota</taxon>
        <taxon>Metazoa</taxon>
        <taxon>Ecdysozoa</taxon>
        <taxon>Nematoda</taxon>
        <taxon>Chromadorea</taxon>
        <taxon>Rhabditida</taxon>
        <taxon>Rhabditina</taxon>
        <taxon>Rhabditomorpha</taxon>
        <taxon>Strongyloidea</taxon>
        <taxon>Heligmosomidae</taxon>
        <taxon>Heligmosomoides</taxon>
    </lineage>
</organism>
<dbReference type="InterPro" id="IPR006677">
    <property type="entry name" value="tRNA_intron_Endonuc_cat-like"/>
</dbReference>
<proteinExistence type="inferred from homology"/>
<dbReference type="InterPro" id="IPR036167">
    <property type="entry name" value="tRNA_intron_Endo_cat-like_sf"/>
</dbReference>
<feature type="domain" description="tRNA intron endonuclease catalytic" evidence="6">
    <location>
        <begin position="103"/>
        <end position="181"/>
    </location>
</feature>
<keyword evidence="3" id="KW-0819">tRNA processing</keyword>
<sequence>MKAEEATVDEPGSSSIQVHYISGNFLIFSKRDATRLEDELHILPKAVFGSEDEESYCLSPEQVLLLVQHGYAEVVVRSSAAASSESYRRLHQYDIPVPCSREFRARQLVYHDLWSRGYYLTSGEQFGVAWLVYEGLPGDVHATFMVDFHLNDSSPSLMNLIALVRIAVQAKKTMVLAVVSPDTCRPHYLALDWLRSHAAEE</sequence>
<accession>A0A3P8A156</accession>
<dbReference type="CDD" id="cd22363">
    <property type="entry name" value="tRNA-intron_lyase_C"/>
    <property type="match status" value="1"/>
</dbReference>
<evidence type="ECO:0000256" key="5">
    <source>
        <dbReference type="ARBA" id="ARBA00034031"/>
    </source>
</evidence>
<evidence type="ECO:0000256" key="1">
    <source>
        <dbReference type="ARBA" id="ARBA00008078"/>
    </source>
</evidence>